<name>A0AAC9JFJ9_9ALTE</name>
<dbReference type="EMBL" id="CP018025">
    <property type="protein sequence ID" value="APD92067.1"/>
    <property type="molecule type" value="Genomic_DNA"/>
</dbReference>
<keyword evidence="1" id="KW-0614">Plasmid</keyword>
<dbReference type="Proteomes" id="UP000182101">
    <property type="component" value="Plasmid pAMCP48-600"/>
</dbReference>
<geneLocation type="plasmid" evidence="2">
    <name>pamcp48-600</name>
</geneLocation>
<evidence type="ECO:0000313" key="1">
    <source>
        <dbReference type="EMBL" id="APD92067.1"/>
    </source>
</evidence>
<organism evidence="1 2">
    <name type="scientific">Alteromonas mediterranea</name>
    <dbReference type="NCBI Taxonomy" id="314275"/>
    <lineage>
        <taxon>Bacteria</taxon>
        <taxon>Pseudomonadati</taxon>
        <taxon>Pseudomonadota</taxon>
        <taxon>Gammaproteobacteria</taxon>
        <taxon>Alteromonadales</taxon>
        <taxon>Alteromonadaceae</taxon>
        <taxon>Alteromonas/Salinimonas group</taxon>
        <taxon>Alteromonas</taxon>
    </lineage>
</organism>
<proteinExistence type="predicted"/>
<dbReference type="RefSeq" id="WP_071960677.1">
    <property type="nucleotide sequence ID" value="NZ_CP018025.1"/>
</dbReference>
<dbReference type="AlphaFoldDB" id="A0AAC9JFJ9"/>
<reference evidence="1 2" key="1">
    <citation type="submission" date="2016-11" db="EMBL/GenBank/DDBJ databases">
        <title>Networking in microbes: conjugative elements and plasmids in the genus Alteromonas.</title>
        <authorList>
            <person name="Lopez-Perez M."/>
            <person name="Ramon-Marco N."/>
            <person name="Rodriguez-Valera F."/>
        </authorList>
    </citation>
    <scope>NUCLEOTIDE SEQUENCE [LARGE SCALE GENOMIC DNA]</scope>
    <source>
        <strain evidence="1 2">CP48</strain>
        <plasmid evidence="2">pamcp48-600</plasmid>
    </source>
</reference>
<sequence>MQTAFTSTTSGCHVSTFLEECVSLPHINDIKSPNVETRARFLACLSKGLPIPPYIHIGSNDKSLAYTPLGPVYHRNGLFGQDISRPHVRLDITTKEFVVCHAVTEEEDNALSLKEKSIDPFSLAHKDSLKVINETARASNWSDAETDLLDFYMMALKQGTLSGLQVYSNDPTTPFEPSTCPWLFPQ</sequence>
<accession>A0AAC9JFJ9</accession>
<protein>
    <submittedName>
        <fullName evidence="1">Uncharacterized protein</fullName>
    </submittedName>
</protein>
<evidence type="ECO:0000313" key="2">
    <source>
        <dbReference type="Proteomes" id="UP000182101"/>
    </source>
</evidence>
<gene>
    <name evidence="1" type="ORF">BM524_19290</name>
</gene>